<protein>
    <recommendedName>
        <fullName evidence="4">DUF4153 domain-containing protein</fullName>
    </recommendedName>
</protein>
<dbReference type="OrthoDB" id="637094at2"/>
<keyword evidence="1" id="KW-0472">Membrane</keyword>
<feature type="transmembrane region" description="Helical" evidence="1">
    <location>
        <begin position="222"/>
        <end position="240"/>
    </location>
</feature>
<keyword evidence="1" id="KW-0812">Transmembrane</keyword>
<organism evidence="2 3">
    <name type="scientific">Algoriphagus halophilus</name>
    <dbReference type="NCBI Taxonomy" id="226505"/>
    <lineage>
        <taxon>Bacteria</taxon>
        <taxon>Pseudomonadati</taxon>
        <taxon>Bacteroidota</taxon>
        <taxon>Cytophagia</taxon>
        <taxon>Cytophagales</taxon>
        <taxon>Cyclobacteriaceae</taxon>
        <taxon>Algoriphagus</taxon>
    </lineage>
</organism>
<feature type="transmembrane region" description="Helical" evidence="1">
    <location>
        <begin position="93"/>
        <end position="111"/>
    </location>
</feature>
<feature type="transmembrane region" description="Helical" evidence="1">
    <location>
        <begin position="117"/>
        <end position="134"/>
    </location>
</feature>
<reference evidence="3" key="1">
    <citation type="submission" date="2016-11" db="EMBL/GenBank/DDBJ databases">
        <authorList>
            <person name="Varghese N."/>
            <person name="Submissions S."/>
        </authorList>
    </citation>
    <scope>NUCLEOTIDE SEQUENCE [LARGE SCALE GENOMIC DNA]</scope>
    <source>
        <strain evidence="3">DSM 15292</strain>
    </source>
</reference>
<feature type="transmembrane region" description="Helical" evidence="1">
    <location>
        <begin position="186"/>
        <end position="210"/>
    </location>
</feature>
<dbReference type="STRING" id="226505.SAMN05444394_2326"/>
<feature type="transmembrane region" description="Helical" evidence="1">
    <location>
        <begin position="352"/>
        <end position="373"/>
    </location>
</feature>
<gene>
    <name evidence="2" type="ORF">SAMN05444394_2326</name>
</gene>
<feature type="transmembrane region" description="Helical" evidence="1">
    <location>
        <begin position="65"/>
        <end position="81"/>
    </location>
</feature>
<feature type="transmembrane region" description="Helical" evidence="1">
    <location>
        <begin position="146"/>
        <end position="166"/>
    </location>
</feature>
<feature type="transmembrane region" description="Helical" evidence="1">
    <location>
        <begin position="317"/>
        <end position="340"/>
    </location>
</feature>
<keyword evidence="1" id="KW-1133">Transmembrane helix</keyword>
<sequence>MEQEILTHLNDPVSLEKLYRSNKSLFRESFLKLSPKMEESSATEFWNARLNYQGNAISWGQKNEILYIAIACLVAGLVAKLPDIISVSPDFFYPRNLGFIIFPVLTAYFAWKNQLSRQTVGFLAGIFSFCIIYINLLPNHPESDTLILACIHLPLLLWFLLGFSFVGNKFKSLQSRLEFFKFNGEGIVLCAVLGIAGALLMGMTFGLFELIGINIEPIFEKYLVVFGLPALPVVATFLTQSNPQLVNKVTPIVAKLFSPAVLIMLVIYLLAIVYSGKDPYNDREFLLIFNLLLIGVMALIFFSIAETSNNEKTSFNIWVLFLLSCVTILVNGIALSAITFRISEWGFTPNRLAVLAANLLILVHLVLVTYQLSKVLRQKVILEDIGMTVAKYVPIYFIWASIVVFVFPLVFGFM</sequence>
<name>A0A1N6END6_9BACT</name>
<evidence type="ECO:0008006" key="4">
    <source>
        <dbReference type="Google" id="ProtNLM"/>
    </source>
</evidence>
<feature type="transmembrane region" description="Helical" evidence="1">
    <location>
        <begin position="285"/>
        <end position="305"/>
    </location>
</feature>
<proteinExistence type="predicted"/>
<dbReference type="EMBL" id="FSRC01000001">
    <property type="protein sequence ID" value="SIN84463.1"/>
    <property type="molecule type" value="Genomic_DNA"/>
</dbReference>
<dbReference type="Proteomes" id="UP000185221">
    <property type="component" value="Unassembled WGS sequence"/>
</dbReference>
<dbReference type="AlphaFoldDB" id="A0A1N6END6"/>
<evidence type="ECO:0000313" key="3">
    <source>
        <dbReference type="Proteomes" id="UP000185221"/>
    </source>
</evidence>
<evidence type="ECO:0000256" key="1">
    <source>
        <dbReference type="SAM" id="Phobius"/>
    </source>
</evidence>
<accession>A0A1N6END6</accession>
<keyword evidence="3" id="KW-1185">Reference proteome</keyword>
<evidence type="ECO:0000313" key="2">
    <source>
        <dbReference type="EMBL" id="SIN84463.1"/>
    </source>
</evidence>
<feature type="transmembrane region" description="Helical" evidence="1">
    <location>
        <begin position="252"/>
        <end position="273"/>
    </location>
</feature>
<dbReference type="RefSeq" id="WP_074224971.1">
    <property type="nucleotide sequence ID" value="NZ_FSRC01000001.1"/>
</dbReference>
<feature type="transmembrane region" description="Helical" evidence="1">
    <location>
        <begin position="393"/>
        <end position="413"/>
    </location>
</feature>